<dbReference type="GO" id="GO:0030288">
    <property type="term" value="C:outer membrane-bounded periplasmic space"/>
    <property type="evidence" value="ECO:0007669"/>
    <property type="project" value="TreeGrafter"/>
</dbReference>
<gene>
    <name evidence="7" type="ORF">EAH89_21065</name>
</gene>
<evidence type="ECO:0000256" key="3">
    <source>
        <dbReference type="SAM" id="Coils"/>
    </source>
</evidence>
<evidence type="ECO:0000256" key="4">
    <source>
        <dbReference type="SAM" id="MobiDB-lite"/>
    </source>
</evidence>
<feature type="region of interest" description="Disordered" evidence="4">
    <location>
        <begin position="29"/>
        <end position="58"/>
    </location>
</feature>
<dbReference type="Gene3D" id="2.40.420.20">
    <property type="match status" value="1"/>
</dbReference>
<dbReference type="NCBIfam" id="TIGR01730">
    <property type="entry name" value="RND_mfp"/>
    <property type="match status" value="1"/>
</dbReference>
<name>A0A502FJ25_9PROT</name>
<evidence type="ECO:0000313" key="8">
    <source>
        <dbReference type="Proteomes" id="UP000317078"/>
    </source>
</evidence>
<dbReference type="GO" id="GO:0060003">
    <property type="term" value="P:copper ion export"/>
    <property type="evidence" value="ECO:0007669"/>
    <property type="project" value="TreeGrafter"/>
</dbReference>
<evidence type="ECO:0000313" key="7">
    <source>
        <dbReference type="EMBL" id="TPG49507.1"/>
    </source>
</evidence>
<feature type="compositionally biased region" description="Low complexity" evidence="4">
    <location>
        <begin position="35"/>
        <end position="48"/>
    </location>
</feature>
<evidence type="ECO:0000259" key="5">
    <source>
        <dbReference type="Pfam" id="PF25954"/>
    </source>
</evidence>
<evidence type="ECO:0000256" key="1">
    <source>
        <dbReference type="ARBA" id="ARBA00009477"/>
    </source>
</evidence>
<dbReference type="EMBL" id="RCZP01000028">
    <property type="protein sequence ID" value="TPG49507.1"/>
    <property type="molecule type" value="Genomic_DNA"/>
</dbReference>
<feature type="domain" description="CusB-like beta-barrel" evidence="5">
    <location>
        <begin position="319"/>
        <end position="393"/>
    </location>
</feature>
<proteinExistence type="inferred from homology"/>
<organism evidence="7 8">
    <name type="scientific">Muricoccus nepalensis</name>
    <dbReference type="NCBI Taxonomy" id="1854500"/>
    <lineage>
        <taxon>Bacteria</taxon>
        <taxon>Pseudomonadati</taxon>
        <taxon>Pseudomonadota</taxon>
        <taxon>Alphaproteobacteria</taxon>
        <taxon>Acetobacterales</taxon>
        <taxon>Roseomonadaceae</taxon>
        <taxon>Muricoccus</taxon>
    </lineage>
</organism>
<keyword evidence="3" id="KW-0175">Coiled coil</keyword>
<dbReference type="SUPFAM" id="SSF111369">
    <property type="entry name" value="HlyD-like secretion proteins"/>
    <property type="match status" value="1"/>
</dbReference>
<comment type="caution">
    <text evidence="7">The sequence shown here is derived from an EMBL/GenBank/DDBJ whole genome shotgun (WGS) entry which is preliminary data.</text>
</comment>
<comment type="similarity">
    <text evidence="1">Belongs to the membrane fusion protein (MFP) (TC 8.A.1) family.</text>
</comment>
<dbReference type="FunFam" id="2.40.30.170:FF:000010">
    <property type="entry name" value="Efflux RND transporter periplasmic adaptor subunit"/>
    <property type="match status" value="1"/>
</dbReference>
<dbReference type="Proteomes" id="UP000317078">
    <property type="component" value="Unassembled WGS sequence"/>
</dbReference>
<dbReference type="InterPro" id="IPR051909">
    <property type="entry name" value="MFP_Cation_Efflux"/>
</dbReference>
<dbReference type="Gene3D" id="1.10.287.470">
    <property type="entry name" value="Helix hairpin bin"/>
    <property type="match status" value="1"/>
</dbReference>
<dbReference type="Gene3D" id="2.40.50.100">
    <property type="match status" value="1"/>
</dbReference>
<dbReference type="InterPro" id="IPR058647">
    <property type="entry name" value="BSH_CzcB-like"/>
</dbReference>
<reference evidence="7 8" key="1">
    <citation type="journal article" date="2019" name="Environ. Microbiol.">
        <title>Species interactions and distinct microbial communities in high Arctic permafrost affected cryosols are associated with the CH4 and CO2 gas fluxes.</title>
        <authorList>
            <person name="Altshuler I."/>
            <person name="Hamel J."/>
            <person name="Turney S."/>
            <person name="Magnuson E."/>
            <person name="Levesque R."/>
            <person name="Greer C."/>
            <person name="Whyte L.G."/>
        </authorList>
    </citation>
    <scope>NUCLEOTIDE SEQUENCE [LARGE SCALE GENOMIC DNA]</scope>
    <source>
        <strain evidence="7 8">S9.3B</strain>
    </source>
</reference>
<dbReference type="InterPro" id="IPR058792">
    <property type="entry name" value="Beta-barrel_RND_2"/>
</dbReference>
<protein>
    <submittedName>
        <fullName evidence="7">Efflux RND transporter periplasmic adaptor subunit</fullName>
    </submittedName>
</protein>
<dbReference type="PANTHER" id="PTHR30097:SF15">
    <property type="entry name" value="CATION EFFLUX SYSTEM PROTEIN CUSB"/>
    <property type="match status" value="1"/>
</dbReference>
<dbReference type="AlphaFoldDB" id="A0A502FJ25"/>
<sequence length="467" mass="49156">MLAMNMLTPPQLEAAAAQVLHSQTLDAPAVESRAPDAPALPGGAAATPLAPPSAPDAPAARPRRLALLLAGVAVLGLGGALAWREFGTTPVPAVISPAQAASNTGRLADGSFRLSPTEAKLLRVEPVGARAFRPERVAEGRIAFNEERSTPVFAPYTGRVVRALAQPGQQVAAGDVLFEIETTDLTGAANDLLAALDAAGKSRTQVDLFRRNETRQRDLFAAKAAARRDLEQAQADLANALSDQRTAEATLAAARDRLRVLGRDPAAIAEIERTRHVNAVVAVTAPLAGTVVQRRIGPGQWLNAGGSDPIYTIADLSQMWLVAGVREMDAPMVRVGQTVQVSVDALPGRTFDARIENVASALDATTRRLTVRAAIQDPDRLLKPEMFASFRIAVGDADQALAVPAGALIYRGANTSLWEALGDDRFVMRRVKTGLQSDGMVQVTDGLAPGARIVTGGALFIDRAAQD</sequence>
<dbReference type="GO" id="GO:0046914">
    <property type="term" value="F:transition metal ion binding"/>
    <property type="evidence" value="ECO:0007669"/>
    <property type="project" value="TreeGrafter"/>
</dbReference>
<evidence type="ECO:0000259" key="6">
    <source>
        <dbReference type="Pfam" id="PF25973"/>
    </source>
</evidence>
<dbReference type="Gene3D" id="2.40.30.170">
    <property type="match status" value="1"/>
</dbReference>
<dbReference type="GO" id="GO:0015679">
    <property type="term" value="P:plasma membrane copper ion transport"/>
    <property type="evidence" value="ECO:0007669"/>
    <property type="project" value="TreeGrafter"/>
</dbReference>
<dbReference type="GO" id="GO:0016020">
    <property type="term" value="C:membrane"/>
    <property type="evidence" value="ECO:0007669"/>
    <property type="project" value="InterPro"/>
</dbReference>
<feature type="domain" description="CzcB-like barrel-sandwich hybrid" evidence="6">
    <location>
        <begin position="151"/>
        <end position="315"/>
    </location>
</feature>
<evidence type="ECO:0000256" key="2">
    <source>
        <dbReference type="ARBA" id="ARBA00022448"/>
    </source>
</evidence>
<dbReference type="PANTHER" id="PTHR30097">
    <property type="entry name" value="CATION EFFLUX SYSTEM PROTEIN CUSB"/>
    <property type="match status" value="1"/>
</dbReference>
<dbReference type="InterPro" id="IPR006143">
    <property type="entry name" value="RND_pump_MFP"/>
</dbReference>
<dbReference type="GO" id="GO:0022857">
    <property type="term" value="F:transmembrane transporter activity"/>
    <property type="evidence" value="ECO:0007669"/>
    <property type="project" value="InterPro"/>
</dbReference>
<dbReference type="Pfam" id="PF25954">
    <property type="entry name" value="Beta-barrel_RND_2"/>
    <property type="match status" value="1"/>
</dbReference>
<feature type="coiled-coil region" evidence="3">
    <location>
        <begin position="223"/>
        <end position="250"/>
    </location>
</feature>
<keyword evidence="2" id="KW-0813">Transport</keyword>
<dbReference type="Pfam" id="PF25973">
    <property type="entry name" value="BSH_CzcB"/>
    <property type="match status" value="1"/>
</dbReference>
<keyword evidence="8" id="KW-1185">Reference proteome</keyword>
<accession>A0A502FJ25</accession>